<evidence type="ECO:0000256" key="2">
    <source>
        <dbReference type="ARBA" id="ARBA00022475"/>
    </source>
</evidence>
<feature type="transmembrane region" description="Helical" evidence="7">
    <location>
        <begin position="395"/>
        <end position="415"/>
    </location>
</feature>
<organism evidence="10 11">
    <name type="scientific">Xylanimonas allomyrinae</name>
    <dbReference type="NCBI Taxonomy" id="2509459"/>
    <lineage>
        <taxon>Bacteria</taxon>
        <taxon>Bacillati</taxon>
        <taxon>Actinomycetota</taxon>
        <taxon>Actinomycetes</taxon>
        <taxon>Micrococcales</taxon>
        <taxon>Promicromonosporaceae</taxon>
        <taxon>Xylanimonas</taxon>
    </lineage>
</organism>
<reference evidence="10 11" key="1">
    <citation type="submission" date="2019-01" db="EMBL/GenBank/DDBJ databases">
        <title>Genome sequencing of strain 2JSPR-7.</title>
        <authorList>
            <person name="Heo J."/>
            <person name="Kim S.-J."/>
            <person name="Kim J.-S."/>
            <person name="Hong S.-B."/>
            <person name="Kwon S.-W."/>
        </authorList>
    </citation>
    <scope>NUCLEOTIDE SEQUENCE [LARGE SCALE GENOMIC DNA]</scope>
    <source>
        <strain evidence="10 11">2JSPR-7</strain>
    </source>
</reference>
<feature type="domain" description="MacB-like periplasmic core" evidence="9">
    <location>
        <begin position="21"/>
        <end position="234"/>
    </location>
</feature>
<dbReference type="PANTHER" id="PTHR30572:SF4">
    <property type="entry name" value="ABC TRANSPORTER PERMEASE YTRF"/>
    <property type="match status" value="1"/>
</dbReference>
<evidence type="ECO:0000256" key="1">
    <source>
        <dbReference type="ARBA" id="ARBA00004651"/>
    </source>
</evidence>
<dbReference type="InterPro" id="IPR050250">
    <property type="entry name" value="Macrolide_Exporter_MacB"/>
</dbReference>
<evidence type="ECO:0000313" key="11">
    <source>
        <dbReference type="Proteomes" id="UP000291758"/>
    </source>
</evidence>
<evidence type="ECO:0000256" key="3">
    <source>
        <dbReference type="ARBA" id="ARBA00022692"/>
    </source>
</evidence>
<evidence type="ECO:0000313" key="10">
    <source>
        <dbReference type="EMBL" id="QAY64346.1"/>
    </source>
</evidence>
<feature type="transmembrane region" description="Helical" evidence="7">
    <location>
        <begin position="293"/>
        <end position="319"/>
    </location>
</feature>
<feature type="transmembrane region" description="Helical" evidence="7">
    <location>
        <begin position="340"/>
        <end position="365"/>
    </location>
</feature>
<dbReference type="InterPro" id="IPR003838">
    <property type="entry name" value="ABC3_permease_C"/>
</dbReference>
<keyword evidence="5 7" id="KW-0472">Membrane</keyword>
<accession>A0A4P6EPF1</accession>
<feature type="transmembrane region" description="Helical" evidence="7">
    <location>
        <begin position="21"/>
        <end position="42"/>
    </location>
</feature>
<name>A0A4P6EPF1_9MICO</name>
<evidence type="ECO:0000256" key="5">
    <source>
        <dbReference type="ARBA" id="ARBA00023136"/>
    </source>
</evidence>
<dbReference type="GO" id="GO:0022857">
    <property type="term" value="F:transmembrane transporter activity"/>
    <property type="evidence" value="ECO:0007669"/>
    <property type="project" value="TreeGrafter"/>
</dbReference>
<dbReference type="AlphaFoldDB" id="A0A4P6EPF1"/>
<dbReference type="EMBL" id="CP035495">
    <property type="protein sequence ID" value="QAY64346.1"/>
    <property type="molecule type" value="Genomic_DNA"/>
</dbReference>
<dbReference type="GO" id="GO:0005886">
    <property type="term" value="C:plasma membrane"/>
    <property type="evidence" value="ECO:0007669"/>
    <property type="project" value="UniProtKB-SubCell"/>
</dbReference>
<keyword evidence="3 7" id="KW-0812">Transmembrane</keyword>
<keyword evidence="4 7" id="KW-1133">Transmembrane helix</keyword>
<proteinExistence type="inferred from homology"/>
<keyword evidence="11" id="KW-1185">Reference proteome</keyword>
<dbReference type="InterPro" id="IPR025857">
    <property type="entry name" value="MacB_PCD"/>
</dbReference>
<evidence type="ECO:0000256" key="6">
    <source>
        <dbReference type="ARBA" id="ARBA00038076"/>
    </source>
</evidence>
<evidence type="ECO:0000256" key="4">
    <source>
        <dbReference type="ARBA" id="ARBA00022989"/>
    </source>
</evidence>
<gene>
    <name evidence="10" type="ORF">ET495_15300</name>
</gene>
<dbReference type="RefSeq" id="WP_129205498.1">
    <property type="nucleotide sequence ID" value="NZ_CP035495.1"/>
</dbReference>
<keyword evidence="2" id="KW-1003">Cell membrane</keyword>
<evidence type="ECO:0000256" key="7">
    <source>
        <dbReference type="SAM" id="Phobius"/>
    </source>
</evidence>
<sequence length="429" mass="43722">MKPLDVIRRAFANAFRSRLRTTLTVVAIVIGAFTLTLTNAIGAGVNSFVDDTVASLGVDDVMTVMRANPQADAGSGPARYDPDQVQAGGGGFLGATAALTDADLDTIAATEGVQSVRPMLSASLDYVQHESSDRFQLTVRQMIPGMHVELAAGEQLTLDGQDAQLILPSSYVDPLGFADDDAAIGATVTLALTDATGTQVTTTATVVGVAEPGLVAGTAAVPNEALLQTLSDLQAVGRPASVPAAHVAAMAWFDAGAGTEATQALQDSLAGEGFTATTLTDQLGAFTSVIDTIVLILNGFAIIALVAASIGIVNTLFMAVQERTREVGLMKAMGLSSAKVFSLFSVEAVVIGLLGSAIGVVLAFATGEVVQAALSGSILADLPGLQLVLLEPGTVALVVVGVMAIAFLAGTLPALRAAKQDPISSLRYE</sequence>
<dbReference type="Proteomes" id="UP000291758">
    <property type="component" value="Chromosome"/>
</dbReference>
<dbReference type="PANTHER" id="PTHR30572">
    <property type="entry name" value="MEMBRANE COMPONENT OF TRANSPORTER-RELATED"/>
    <property type="match status" value="1"/>
</dbReference>
<dbReference type="OrthoDB" id="9780560at2"/>
<feature type="domain" description="ABC3 transporter permease C-terminal" evidence="8">
    <location>
        <begin position="299"/>
        <end position="422"/>
    </location>
</feature>
<dbReference type="KEGG" id="xyl:ET495_15300"/>
<evidence type="ECO:0000259" key="8">
    <source>
        <dbReference type="Pfam" id="PF02687"/>
    </source>
</evidence>
<evidence type="ECO:0000259" key="9">
    <source>
        <dbReference type="Pfam" id="PF12704"/>
    </source>
</evidence>
<protein>
    <submittedName>
        <fullName evidence="10">FtsX-like permease family protein</fullName>
    </submittedName>
</protein>
<dbReference type="Pfam" id="PF12704">
    <property type="entry name" value="MacB_PCD"/>
    <property type="match status" value="1"/>
</dbReference>
<dbReference type="Pfam" id="PF02687">
    <property type="entry name" value="FtsX"/>
    <property type="match status" value="1"/>
</dbReference>
<comment type="similarity">
    <text evidence="6">Belongs to the ABC-4 integral membrane protein family.</text>
</comment>
<comment type="subcellular location">
    <subcellularLocation>
        <location evidence="1">Cell membrane</location>
        <topology evidence="1">Multi-pass membrane protein</topology>
    </subcellularLocation>
</comment>